<organism evidence="1 2">
    <name type="scientific">Campylobacter gracilis RM3268</name>
    <dbReference type="NCBI Taxonomy" id="553220"/>
    <lineage>
        <taxon>Bacteria</taxon>
        <taxon>Pseudomonadati</taxon>
        <taxon>Campylobacterota</taxon>
        <taxon>Epsilonproteobacteria</taxon>
        <taxon>Campylobacterales</taxon>
        <taxon>Campylobacteraceae</taxon>
        <taxon>Campylobacter</taxon>
    </lineage>
</organism>
<evidence type="ECO:0000313" key="2">
    <source>
        <dbReference type="Proteomes" id="UP000005709"/>
    </source>
</evidence>
<evidence type="ECO:0000313" key="1">
    <source>
        <dbReference type="EMBL" id="EEV18824.1"/>
    </source>
</evidence>
<dbReference type="AlphaFoldDB" id="C8PED8"/>
<keyword evidence="2" id="KW-1185">Reference proteome</keyword>
<dbReference type="Proteomes" id="UP000005709">
    <property type="component" value="Unassembled WGS sequence"/>
</dbReference>
<dbReference type="EMBL" id="ACYG01000007">
    <property type="protein sequence ID" value="EEV18824.1"/>
    <property type="molecule type" value="Genomic_DNA"/>
</dbReference>
<proteinExistence type="predicted"/>
<gene>
    <name evidence="1" type="ORF">CAMGR0001_1839</name>
</gene>
<reference evidence="1 2" key="1">
    <citation type="submission" date="2009-07" db="EMBL/GenBank/DDBJ databases">
        <authorList>
            <person name="Madupu R."/>
            <person name="Sebastian Y."/>
            <person name="Durkin A.S."/>
            <person name="Torralba M."/>
            <person name="Methe B."/>
            <person name="Sutton G.G."/>
            <person name="Strausberg R.L."/>
            <person name="Nelson K.E."/>
        </authorList>
    </citation>
    <scope>NUCLEOTIDE SEQUENCE [LARGE SCALE GENOMIC DNA]</scope>
    <source>
        <strain evidence="1 2">RM3268</strain>
    </source>
</reference>
<name>C8PED8_9BACT</name>
<protein>
    <submittedName>
        <fullName evidence="1">Uncharacterized protein</fullName>
    </submittedName>
</protein>
<comment type="caution">
    <text evidence="1">The sequence shown here is derived from an EMBL/GenBank/DDBJ whole genome shotgun (WGS) entry which is preliminary data.</text>
</comment>
<sequence>MLFFKFKISRFIKFYYDVEILKFRTPLSQQLLRDKILNSAP</sequence>
<accession>C8PED8</accession>